<feature type="transmembrane region" description="Helical" evidence="5">
    <location>
        <begin position="168"/>
        <end position="186"/>
    </location>
</feature>
<dbReference type="InterPro" id="IPR036640">
    <property type="entry name" value="ABC1_TM_sf"/>
</dbReference>
<keyword evidence="7" id="KW-0067">ATP-binding</keyword>
<gene>
    <name evidence="7" type="ORF">G3I70_33245</name>
</gene>
<keyword evidence="4 5" id="KW-0472">Membrane</keyword>
<feature type="transmembrane region" description="Helical" evidence="5">
    <location>
        <begin position="249"/>
        <end position="275"/>
    </location>
</feature>
<sequence length="395" mass="42102">MSTEILPVAAPAQVRAYARRLVLRHPRALAGVLGLHALAAVAGLVTPRLLGALVEDVRDGHAAIDTAGLAIAGFVIAQGVLIRYAYLASAKLGERVLAELREEFVDRVLALPLSTVERAGTGDLVTRASRDVDTLSTSVRYAMPETLVAIVVGGFTFGALLLNGPLVALPALVAVPLLVAVMRWYLPRAHGGYLRENEAWSRIAEGLTETVQGSRTVEALGLAERRHERGDADIAASYRAERYTLRLRMFLFPVAELSFVLPVVSTLLVGGLLYIHDMATLAQVTAATLYAQLLIEPVDTMLSWLDELQLGGASLARLLGVGNVPPDRSPNGDRPAGERLTARAVRYSYRPGRDVLHGVDLDLRPGERLAMVGPSGAGKSTLGRLLAGVDGPRSG</sequence>
<dbReference type="InterPro" id="IPR003439">
    <property type="entry name" value="ABC_transporter-like_ATP-bd"/>
</dbReference>
<evidence type="ECO:0000313" key="7">
    <source>
        <dbReference type="EMBL" id="NEA27327.1"/>
    </source>
</evidence>
<organism evidence="7 8">
    <name type="scientific">Actinomadura bangladeshensis</name>
    <dbReference type="NCBI Taxonomy" id="453573"/>
    <lineage>
        <taxon>Bacteria</taxon>
        <taxon>Bacillati</taxon>
        <taxon>Actinomycetota</taxon>
        <taxon>Actinomycetes</taxon>
        <taxon>Streptosporangiales</taxon>
        <taxon>Thermomonosporaceae</taxon>
        <taxon>Actinomadura</taxon>
    </lineage>
</organism>
<dbReference type="GO" id="GO:0005524">
    <property type="term" value="F:ATP binding"/>
    <property type="evidence" value="ECO:0007669"/>
    <property type="project" value="UniProtKB-KW"/>
</dbReference>
<feature type="domain" description="ABC transmembrane type-1" evidence="6">
    <location>
        <begin position="30"/>
        <end position="310"/>
    </location>
</feature>
<feature type="transmembrane region" description="Helical" evidence="5">
    <location>
        <begin position="66"/>
        <end position="86"/>
    </location>
</feature>
<evidence type="ECO:0000256" key="3">
    <source>
        <dbReference type="ARBA" id="ARBA00022989"/>
    </source>
</evidence>
<evidence type="ECO:0000256" key="5">
    <source>
        <dbReference type="SAM" id="Phobius"/>
    </source>
</evidence>
<reference evidence="7 8" key="1">
    <citation type="submission" date="2020-01" db="EMBL/GenBank/DDBJ databases">
        <title>Insect and environment-associated Actinomycetes.</title>
        <authorList>
            <person name="Currrie C."/>
            <person name="Chevrette M."/>
            <person name="Carlson C."/>
            <person name="Stubbendieck R."/>
            <person name="Wendt-Pienkowski E."/>
        </authorList>
    </citation>
    <scope>NUCLEOTIDE SEQUENCE [LARGE SCALE GENOMIC DNA]</scope>
    <source>
        <strain evidence="7 8">SID10258</strain>
    </source>
</reference>
<dbReference type="Gene3D" id="1.20.1560.10">
    <property type="entry name" value="ABC transporter type 1, transmembrane domain"/>
    <property type="match status" value="1"/>
</dbReference>
<dbReference type="Gene3D" id="3.40.50.300">
    <property type="entry name" value="P-loop containing nucleotide triphosphate hydrolases"/>
    <property type="match status" value="1"/>
</dbReference>
<dbReference type="CDD" id="cd07346">
    <property type="entry name" value="ABC_6TM_exporters"/>
    <property type="match status" value="1"/>
</dbReference>
<name>A0A6L9QPE6_9ACTN</name>
<evidence type="ECO:0000259" key="6">
    <source>
        <dbReference type="PROSITE" id="PS50929"/>
    </source>
</evidence>
<evidence type="ECO:0000256" key="2">
    <source>
        <dbReference type="ARBA" id="ARBA00022692"/>
    </source>
</evidence>
<accession>A0A6L9QPE6</accession>
<evidence type="ECO:0000256" key="1">
    <source>
        <dbReference type="ARBA" id="ARBA00004651"/>
    </source>
</evidence>
<dbReference type="GO" id="GO:0140359">
    <property type="term" value="F:ABC-type transporter activity"/>
    <property type="evidence" value="ECO:0007669"/>
    <property type="project" value="InterPro"/>
</dbReference>
<feature type="non-terminal residue" evidence="7">
    <location>
        <position position="395"/>
    </location>
</feature>
<protein>
    <submittedName>
        <fullName evidence="7">ABC transporter ATP-binding protein</fullName>
    </submittedName>
</protein>
<dbReference type="PANTHER" id="PTHR24221">
    <property type="entry name" value="ATP-BINDING CASSETTE SUB-FAMILY B"/>
    <property type="match status" value="1"/>
</dbReference>
<dbReference type="GO" id="GO:0005886">
    <property type="term" value="C:plasma membrane"/>
    <property type="evidence" value="ECO:0007669"/>
    <property type="project" value="UniProtKB-SubCell"/>
</dbReference>
<dbReference type="SUPFAM" id="SSF52540">
    <property type="entry name" value="P-loop containing nucleoside triphosphate hydrolases"/>
    <property type="match status" value="1"/>
</dbReference>
<dbReference type="PROSITE" id="PS50929">
    <property type="entry name" value="ABC_TM1F"/>
    <property type="match status" value="1"/>
</dbReference>
<feature type="transmembrane region" description="Helical" evidence="5">
    <location>
        <begin position="146"/>
        <end position="162"/>
    </location>
</feature>
<evidence type="ECO:0000313" key="8">
    <source>
        <dbReference type="Proteomes" id="UP000475532"/>
    </source>
</evidence>
<dbReference type="InterPro" id="IPR011527">
    <property type="entry name" value="ABC1_TM_dom"/>
</dbReference>
<comment type="subcellular location">
    <subcellularLocation>
        <location evidence="1">Cell membrane</location>
        <topology evidence="1">Multi-pass membrane protein</topology>
    </subcellularLocation>
</comment>
<dbReference type="PANTHER" id="PTHR24221:SF654">
    <property type="entry name" value="ATP-BINDING CASSETTE SUB-FAMILY B MEMBER 6"/>
    <property type="match status" value="1"/>
</dbReference>
<dbReference type="InterPro" id="IPR027417">
    <property type="entry name" value="P-loop_NTPase"/>
</dbReference>
<comment type="caution">
    <text evidence="7">The sequence shown here is derived from an EMBL/GenBank/DDBJ whole genome shotgun (WGS) entry which is preliminary data.</text>
</comment>
<dbReference type="Pfam" id="PF00005">
    <property type="entry name" value="ABC_tran"/>
    <property type="match status" value="1"/>
</dbReference>
<dbReference type="GO" id="GO:0016887">
    <property type="term" value="F:ATP hydrolysis activity"/>
    <property type="evidence" value="ECO:0007669"/>
    <property type="project" value="InterPro"/>
</dbReference>
<proteinExistence type="predicted"/>
<keyword evidence="3 5" id="KW-1133">Transmembrane helix</keyword>
<dbReference type="SUPFAM" id="SSF90123">
    <property type="entry name" value="ABC transporter transmembrane region"/>
    <property type="match status" value="1"/>
</dbReference>
<feature type="transmembrane region" description="Helical" evidence="5">
    <location>
        <begin position="28"/>
        <end position="46"/>
    </location>
</feature>
<dbReference type="EMBL" id="JAAGLI010000912">
    <property type="protein sequence ID" value="NEA27327.1"/>
    <property type="molecule type" value="Genomic_DNA"/>
</dbReference>
<keyword evidence="7" id="KW-0547">Nucleotide-binding</keyword>
<dbReference type="Proteomes" id="UP000475532">
    <property type="component" value="Unassembled WGS sequence"/>
</dbReference>
<evidence type="ECO:0000256" key="4">
    <source>
        <dbReference type="ARBA" id="ARBA00023136"/>
    </source>
</evidence>
<dbReference type="AlphaFoldDB" id="A0A6L9QPE6"/>
<dbReference type="InterPro" id="IPR039421">
    <property type="entry name" value="Type_1_exporter"/>
</dbReference>
<dbReference type="GO" id="GO:0034040">
    <property type="term" value="F:ATPase-coupled lipid transmembrane transporter activity"/>
    <property type="evidence" value="ECO:0007669"/>
    <property type="project" value="TreeGrafter"/>
</dbReference>
<dbReference type="Pfam" id="PF00664">
    <property type="entry name" value="ABC_membrane"/>
    <property type="match status" value="1"/>
</dbReference>
<keyword evidence="2 5" id="KW-0812">Transmembrane</keyword>
<dbReference type="RefSeq" id="WP_163061705.1">
    <property type="nucleotide sequence ID" value="NZ_JAAGLI010000912.1"/>
</dbReference>